<evidence type="ECO:0000313" key="1">
    <source>
        <dbReference type="EMBL" id="KAL0923980.1"/>
    </source>
</evidence>
<dbReference type="Proteomes" id="UP001552299">
    <property type="component" value="Unassembled WGS sequence"/>
</dbReference>
<dbReference type="AlphaFoldDB" id="A0ABD0VG74"/>
<name>A0ABD0VG74_DENTH</name>
<proteinExistence type="predicted"/>
<evidence type="ECO:0000313" key="2">
    <source>
        <dbReference type="Proteomes" id="UP001552299"/>
    </source>
</evidence>
<sequence>MTRFILGYNEEILSPFYFRRGNTNLSKFFCELSEETEFSSERFFLRKEDLKLAALVNHHKVEELDIHISFH</sequence>
<reference evidence="1 2" key="1">
    <citation type="journal article" date="2024" name="Plant Biotechnol. J.">
        <title>Dendrobium thyrsiflorum genome and its molecular insights into genes involved in important horticultural traits.</title>
        <authorList>
            <person name="Chen B."/>
            <person name="Wang J.Y."/>
            <person name="Zheng P.J."/>
            <person name="Li K.L."/>
            <person name="Liang Y.M."/>
            <person name="Chen X.F."/>
            <person name="Zhang C."/>
            <person name="Zhao X."/>
            <person name="He X."/>
            <person name="Zhang G.Q."/>
            <person name="Liu Z.J."/>
            <person name="Xu Q."/>
        </authorList>
    </citation>
    <scope>NUCLEOTIDE SEQUENCE [LARGE SCALE GENOMIC DNA]</scope>
    <source>
        <strain evidence="1">GZMU011</strain>
    </source>
</reference>
<accession>A0ABD0VG74</accession>
<gene>
    <name evidence="1" type="ORF">M5K25_004774</name>
</gene>
<organism evidence="1 2">
    <name type="scientific">Dendrobium thyrsiflorum</name>
    <name type="common">Pinecone-like raceme dendrobium</name>
    <name type="synonym">Orchid</name>
    <dbReference type="NCBI Taxonomy" id="117978"/>
    <lineage>
        <taxon>Eukaryota</taxon>
        <taxon>Viridiplantae</taxon>
        <taxon>Streptophyta</taxon>
        <taxon>Embryophyta</taxon>
        <taxon>Tracheophyta</taxon>
        <taxon>Spermatophyta</taxon>
        <taxon>Magnoliopsida</taxon>
        <taxon>Liliopsida</taxon>
        <taxon>Asparagales</taxon>
        <taxon>Orchidaceae</taxon>
        <taxon>Epidendroideae</taxon>
        <taxon>Malaxideae</taxon>
        <taxon>Dendrobiinae</taxon>
        <taxon>Dendrobium</taxon>
    </lineage>
</organism>
<dbReference type="EMBL" id="JANQDX010000005">
    <property type="protein sequence ID" value="KAL0923980.1"/>
    <property type="molecule type" value="Genomic_DNA"/>
</dbReference>
<comment type="caution">
    <text evidence="1">The sequence shown here is derived from an EMBL/GenBank/DDBJ whole genome shotgun (WGS) entry which is preliminary data.</text>
</comment>
<protein>
    <submittedName>
        <fullName evidence="1">Uncharacterized protein</fullName>
    </submittedName>
</protein>
<keyword evidence="2" id="KW-1185">Reference proteome</keyword>